<sequence length="182" mass="20092">MEDKIAELRDQHDSTGGTVTYIIRGCPSGLGEPCFGRLEALLAYAILPIPAVRGRHDPNVAPLAVSIVEAMAAVTSSSRSVVLCQSAWCTISYLGKWLGRYLLETSSTGSGGDFRRYKLFLRYLGSLVQLPFGRGFQGVPPLIHLRGIIATSRQYPPKRSRFPSYFRNVRISRVDWNAEMAG</sequence>
<comment type="pathway">
    <text evidence="1">Metabolic intermediate biosynthesis; chorismate biosynthesis; chorismate from D-erythrose 4-phosphate and phosphoenolpyruvate: step 7/7.</text>
</comment>
<reference evidence="7 8" key="1">
    <citation type="submission" date="2019-12" db="EMBL/GenBank/DDBJ databases">
        <title>A genome sequence resource for the geographically widespread anthracnose pathogen Colletotrichum asianum.</title>
        <authorList>
            <person name="Meng Y."/>
        </authorList>
    </citation>
    <scope>NUCLEOTIDE SEQUENCE [LARGE SCALE GENOMIC DNA]</scope>
    <source>
        <strain evidence="7 8">ICMP 18580</strain>
    </source>
</reference>
<protein>
    <recommendedName>
        <fullName evidence="3">chorismate synthase</fullName>
        <ecNumber evidence="3">4.2.3.5</ecNumber>
    </recommendedName>
</protein>
<gene>
    <name evidence="7" type="ORF">GQ607_002404</name>
</gene>
<dbReference type="GO" id="GO:0005829">
    <property type="term" value="C:cytosol"/>
    <property type="evidence" value="ECO:0007669"/>
    <property type="project" value="TreeGrafter"/>
</dbReference>
<evidence type="ECO:0000256" key="3">
    <source>
        <dbReference type="ARBA" id="ARBA00013036"/>
    </source>
</evidence>
<evidence type="ECO:0000256" key="6">
    <source>
        <dbReference type="ARBA" id="ARBA00023239"/>
    </source>
</evidence>
<dbReference type="PANTHER" id="PTHR21085:SF0">
    <property type="entry name" value="CHORISMATE SYNTHASE"/>
    <property type="match status" value="1"/>
</dbReference>
<name>A0A8H3WQJ7_9PEZI</name>
<keyword evidence="4" id="KW-0028">Amino-acid biosynthesis</keyword>
<proteinExistence type="inferred from homology"/>
<evidence type="ECO:0000256" key="1">
    <source>
        <dbReference type="ARBA" id="ARBA00005044"/>
    </source>
</evidence>
<dbReference type="AlphaFoldDB" id="A0A8H3WQJ7"/>
<dbReference type="GO" id="GO:0008652">
    <property type="term" value="P:amino acid biosynthetic process"/>
    <property type="evidence" value="ECO:0007669"/>
    <property type="project" value="UniProtKB-KW"/>
</dbReference>
<evidence type="ECO:0000256" key="5">
    <source>
        <dbReference type="ARBA" id="ARBA00023141"/>
    </source>
</evidence>
<dbReference type="GO" id="GO:0010181">
    <property type="term" value="F:FMN binding"/>
    <property type="evidence" value="ECO:0007669"/>
    <property type="project" value="TreeGrafter"/>
</dbReference>
<comment type="caution">
    <text evidence="7">The sequence shown here is derived from an EMBL/GenBank/DDBJ whole genome shotgun (WGS) entry which is preliminary data.</text>
</comment>
<evidence type="ECO:0000256" key="4">
    <source>
        <dbReference type="ARBA" id="ARBA00022605"/>
    </source>
</evidence>
<dbReference type="GO" id="GO:0009423">
    <property type="term" value="P:chorismate biosynthetic process"/>
    <property type="evidence" value="ECO:0007669"/>
    <property type="project" value="TreeGrafter"/>
</dbReference>
<organism evidence="7 8">
    <name type="scientific">Colletotrichum asianum</name>
    <dbReference type="NCBI Taxonomy" id="702518"/>
    <lineage>
        <taxon>Eukaryota</taxon>
        <taxon>Fungi</taxon>
        <taxon>Dikarya</taxon>
        <taxon>Ascomycota</taxon>
        <taxon>Pezizomycotina</taxon>
        <taxon>Sordariomycetes</taxon>
        <taxon>Hypocreomycetidae</taxon>
        <taxon>Glomerellales</taxon>
        <taxon>Glomerellaceae</taxon>
        <taxon>Colletotrichum</taxon>
        <taxon>Colletotrichum gloeosporioides species complex</taxon>
    </lineage>
</organism>
<dbReference type="PANTHER" id="PTHR21085">
    <property type="entry name" value="CHORISMATE SYNTHASE"/>
    <property type="match status" value="1"/>
</dbReference>
<dbReference type="EC" id="4.2.3.5" evidence="3"/>
<dbReference type="GO" id="GO:0004107">
    <property type="term" value="F:chorismate synthase activity"/>
    <property type="evidence" value="ECO:0007669"/>
    <property type="project" value="UniProtKB-EC"/>
</dbReference>
<dbReference type="Proteomes" id="UP000434172">
    <property type="component" value="Unassembled WGS sequence"/>
</dbReference>
<dbReference type="InterPro" id="IPR035904">
    <property type="entry name" value="Chorismate_synth_AroC_sf"/>
</dbReference>
<dbReference type="SUPFAM" id="SSF103263">
    <property type="entry name" value="Chorismate synthase, AroC"/>
    <property type="match status" value="1"/>
</dbReference>
<evidence type="ECO:0000313" key="7">
    <source>
        <dbReference type="EMBL" id="KAF0330525.1"/>
    </source>
</evidence>
<comment type="similarity">
    <text evidence="2">Belongs to the chorismate synthase family.</text>
</comment>
<dbReference type="OrthoDB" id="1721239at2759"/>
<dbReference type="EMBL" id="WOWK01000007">
    <property type="protein sequence ID" value="KAF0330525.1"/>
    <property type="molecule type" value="Genomic_DNA"/>
</dbReference>
<keyword evidence="8" id="KW-1185">Reference proteome</keyword>
<evidence type="ECO:0000313" key="8">
    <source>
        <dbReference type="Proteomes" id="UP000434172"/>
    </source>
</evidence>
<evidence type="ECO:0000256" key="2">
    <source>
        <dbReference type="ARBA" id="ARBA00008014"/>
    </source>
</evidence>
<dbReference type="Pfam" id="PF01264">
    <property type="entry name" value="Chorismate_synt"/>
    <property type="match status" value="1"/>
</dbReference>
<dbReference type="InterPro" id="IPR000453">
    <property type="entry name" value="Chorismate_synth"/>
</dbReference>
<keyword evidence="6" id="KW-0456">Lyase</keyword>
<dbReference type="Gene3D" id="3.60.150.10">
    <property type="entry name" value="Chorismate synthase AroC"/>
    <property type="match status" value="1"/>
</dbReference>
<dbReference type="GO" id="GO:0009073">
    <property type="term" value="P:aromatic amino acid family biosynthetic process"/>
    <property type="evidence" value="ECO:0007669"/>
    <property type="project" value="UniProtKB-KW"/>
</dbReference>
<accession>A0A8H3WQJ7</accession>
<keyword evidence="5" id="KW-0057">Aromatic amino acid biosynthesis</keyword>